<feature type="compositionally biased region" description="Basic and acidic residues" evidence="1">
    <location>
        <begin position="224"/>
        <end position="236"/>
    </location>
</feature>
<evidence type="ECO:0000256" key="1">
    <source>
        <dbReference type="SAM" id="MobiDB-lite"/>
    </source>
</evidence>
<name>A0A4Q7MYQ4_9BACT</name>
<keyword evidence="4" id="KW-1185">Reference proteome</keyword>
<dbReference type="EMBL" id="SGXA01000001">
    <property type="protein sequence ID" value="RZS74371.1"/>
    <property type="molecule type" value="Genomic_DNA"/>
</dbReference>
<accession>A0A4Q7MYQ4</accession>
<reference evidence="3 4" key="1">
    <citation type="submission" date="2019-02" db="EMBL/GenBank/DDBJ databases">
        <title>Genomic Encyclopedia of Type Strains, Phase IV (KMG-IV): sequencing the most valuable type-strain genomes for metagenomic binning, comparative biology and taxonomic classification.</title>
        <authorList>
            <person name="Goeker M."/>
        </authorList>
    </citation>
    <scope>NUCLEOTIDE SEQUENCE [LARGE SCALE GENOMIC DNA]</scope>
    <source>
        <strain evidence="3 4">DSM 18116</strain>
    </source>
</reference>
<protein>
    <submittedName>
        <fullName evidence="3">Uncharacterized protein</fullName>
    </submittedName>
</protein>
<keyword evidence="2" id="KW-0472">Membrane</keyword>
<dbReference type="Proteomes" id="UP000293874">
    <property type="component" value="Unassembled WGS sequence"/>
</dbReference>
<evidence type="ECO:0000313" key="3">
    <source>
        <dbReference type="EMBL" id="RZS74371.1"/>
    </source>
</evidence>
<evidence type="ECO:0000313" key="4">
    <source>
        <dbReference type="Proteomes" id="UP000293874"/>
    </source>
</evidence>
<sequence length="243" mass="28154">MKNQLYHLISVLTVVAYFLPIAIVAIRRLWKETTLLVFAAYWALSGFINITDKITGIPENVMVNIGIIYNMLDMPLVIAIYCFTTKLSGIRNFTRIVLPIYLLALCLNPFFQGLNYDGLKYLLGLGLILVFTIIIWDLVYHLRKLEHSSREKAQMLIDAALLFQYGTYVIIYIFDYFWVKASNETDNFIIYYISSIVALTVGSCAYLLVRRQEPAKSRHKKIRSDRNSDERNKSQEDSIFTTY</sequence>
<feature type="transmembrane region" description="Helical" evidence="2">
    <location>
        <begin position="96"/>
        <end position="115"/>
    </location>
</feature>
<feature type="transmembrane region" description="Helical" evidence="2">
    <location>
        <begin position="121"/>
        <end position="143"/>
    </location>
</feature>
<organism evidence="3 4">
    <name type="scientific">Pseudobacter ginsenosidimutans</name>
    <dbReference type="NCBI Taxonomy" id="661488"/>
    <lineage>
        <taxon>Bacteria</taxon>
        <taxon>Pseudomonadati</taxon>
        <taxon>Bacteroidota</taxon>
        <taxon>Chitinophagia</taxon>
        <taxon>Chitinophagales</taxon>
        <taxon>Chitinophagaceae</taxon>
        <taxon>Pseudobacter</taxon>
    </lineage>
</organism>
<gene>
    <name evidence="3" type="ORF">EV199_0218</name>
</gene>
<keyword evidence="2" id="KW-1133">Transmembrane helix</keyword>
<feature type="region of interest" description="Disordered" evidence="1">
    <location>
        <begin position="218"/>
        <end position="243"/>
    </location>
</feature>
<feature type="transmembrane region" description="Helical" evidence="2">
    <location>
        <begin position="155"/>
        <end position="177"/>
    </location>
</feature>
<feature type="transmembrane region" description="Helical" evidence="2">
    <location>
        <begin position="62"/>
        <end position="84"/>
    </location>
</feature>
<dbReference type="AlphaFoldDB" id="A0A4Q7MYQ4"/>
<feature type="transmembrane region" description="Helical" evidence="2">
    <location>
        <begin position="189"/>
        <end position="209"/>
    </location>
</feature>
<comment type="caution">
    <text evidence="3">The sequence shown here is derived from an EMBL/GenBank/DDBJ whole genome shotgun (WGS) entry which is preliminary data.</text>
</comment>
<evidence type="ECO:0000256" key="2">
    <source>
        <dbReference type="SAM" id="Phobius"/>
    </source>
</evidence>
<feature type="transmembrane region" description="Helical" evidence="2">
    <location>
        <begin position="6"/>
        <end position="26"/>
    </location>
</feature>
<feature type="transmembrane region" description="Helical" evidence="2">
    <location>
        <begin position="33"/>
        <end position="50"/>
    </location>
</feature>
<proteinExistence type="predicted"/>
<keyword evidence="2" id="KW-0812">Transmembrane</keyword>